<dbReference type="Proteomes" id="UP000509750">
    <property type="component" value="Chromosome"/>
</dbReference>
<sequence length="144" mass="16283">MVTTPTTKEHRRLARRVPEEIATERNLDLIDEVYAEGAVEHGPMGEREGREAIREQFDQFLSAFPDFTATVRDVVAEDDTVAMRVTLRGTHEGPFLGYEPTGQTFEVGTMVFTRTEDGMIAERWIQLDMLGLLRQLGIADPSTR</sequence>
<dbReference type="GeneID" id="56027442"/>
<organism evidence="1 2">
    <name type="scientific">Halorarum halophilum</name>
    <dbReference type="NCBI Taxonomy" id="2743090"/>
    <lineage>
        <taxon>Archaea</taxon>
        <taxon>Methanobacteriati</taxon>
        <taxon>Methanobacteriota</taxon>
        <taxon>Stenosarchaea group</taxon>
        <taxon>Halobacteria</taxon>
        <taxon>Halobacteriales</taxon>
        <taxon>Haloferacaceae</taxon>
        <taxon>Halorarum</taxon>
    </lineage>
</organism>
<dbReference type="OrthoDB" id="199763at2157"/>
<evidence type="ECO:0000313" key="2">
    <source>
        <dbReference type="Proteomes" id="UP000509750"/>
    </source>
</evidence>
<dbReference type="EMBL" id="CP058529">
    <property type="protein sequence ID" value="QLG29387.1"/>
    <property type="molecule type" value="Genomic_DNA"/>
</dbReference>
<dbReference type="InterPro" id="IPR009959">
    <property type="entry name" value="Cyclase_SnoaL-like"/>
</dbReference>
<protein>
    <submittedName>
        <fullName evidence="1">Ester cyclase</fullName>
    </submittedName>
</protein>
<reference evidence="1 2" key="1">
    <citation type="submission" date="2020-07" db="EMBL/GenBank/DDBJ databases">
        <title>Gai3-2, isolated from salt lake.</title>
        <authorList>
            <person name="Cui H."/>
            <person name="Shi X."/>
        </authorList>
    </citation>
    <scope>NUCLEOTIDE SEQUENCE [LARGE SCALE GENOMIC DNA]</scope>
    <source>
        <strain evidence="1 2">Gai3-2</strain>
    </source>
</reference>
<gene>
    <name evidence="1" type="ORF">HUG10_01375</name>
</gene>
<dbReference type="PANTHER" id="PTHR38436:SF1">
    <property type="entry name" value="ESTER CYCLASE"/>
    <property type="match status" value="1"/>
</dbReference>
<name>A0A7D5GNM0_9EURY</name>
<dbReference type="RefSeq" id="WP_179170961.1">
    <property type="nucleotide sequence ID" value="NZ_CP058529.1"/>
</dbReference>
<dbReference type="GO" id="GO:0030638">
    <property type="term" value="P:polyketide metabolic process"/>
    <property type="evidence" value="ECO:0007669"/>
    <property type="project" value="InterPro"/>
</dbReference>
<keyword evidence="2" id="KW-1185">Reference proteome</keyword>
<dbReference type="KEGG" id="halg:HUG10_01375"/>
<dbReference type="AlphaFoldDB" id="A0A7D5GNM0"/>
<dbReference type="Gene3D" id="3.10.450.50">
    <property type="match status" value="1"/>
</dbReference>
<accession>A0A7D5GNM0</accession>
<dbReference type="SUPFAM" id="SSF54427">
    <property type="entry name" value="NTF2-like"/>
    <property type="match status" value="1"/>
</dbReference>
<dbReference type="Pfam" id="PF07366">
    <property type="entry name" value="SnoaL"/>
    <property type="match status" value="1"/>
</dbReference>
<dbReference type="PANTHER" id="PTHR38436">
    <property type="entry name" value="POLYKETIDE CYCLASE SNOAL-LIKE DOMAIN"/>
    <property type="match status" value="1"/>
</dbReference>
<evidence type="ECO:0000313" key="1">
    <source>
        <dbReference type="EMBL" id="QLG29387.1"/>
    </source>
</evidence>
<proteinExistence type="predicted"/>
<dbReference type="InterPro" id="IPR032710">
    <property type="entry name" value="NTF2-like_dom_sf"/>
</dbReference>